<evidence type="ECO:0000256" key="7">
    <source>
        <dbReference type="ARBA" id="ARBA00022777"/>
    </source>
</evidence>
<dbReference type="InterPro" id="IPR003594">
    <property type="entry name" value="HATPase_dom"/>
</dbReference>
<dbReference type="Pfam" id="PF02518">
    <property type="entry name" value="HATPase_c"/>
    <property type="match status" value="1"/>
</dbReference>
<dbReference type="AlphaFoldDB" id="A0A4R3SXG1"/>
<dbReference type="Gene3D" id="3.30.565.10">
    <property type="entry name" value="Histidine kinase-like ATPase, C-terminal domain"/>
    <property type="match status" value="1"/>
</dbReference>
<protein>
    <recommendedName>
        <fullName evidence="3">histidine kinase</fullName>
        <ecNumber evidence="3">2.7.13.3</ecNumber>
    </recommendedName>
</protein>
<dbReference type="SMART" id="SM00387">
    <property type="entry name" value="HATPase_c"/>
    <property type="match status" value="1"/>
</dbReference>
<evidence type="ECO:0000256" key="11">
    <source>
        <dbReference type="SAM" id="Phobius"/>
    </source>
</evidence>
<organism evidence="13 14">
    <name type="scientific">Longicatena caecimuris</name>
    <dbReference type="NCBI Taxonomy" id="1796635"/>
    <lineage>
        <taxon>Bacteria</taxon>
        <taxon>Bacillati</taxon>
        <taxon>Bacillota</taxon>
        <taxon>Erysipelotrichia</taxon>
        <taxon>Erysipelotrichales</taxon>
        <taxon>Erysipelotrichaceae</taxon>
        <taxon>Longicatena</taxon>
    </lineage>
</organism>
<dbReference type="GO" id="GO:0004721">
    <property type="term" value="F:phosphoprotein phosphatase activity"/>
    <property type="evidence" value="ECO:0007669"/>
    <property type="project" value="TreeGrafter"/>
</dbReference>
<evidence type="ECO:0000256" key="1">
    <source>
        <dbReference type="ARBA" id="ARBA00000085"/>
    </source>
</evidence>
<evidence type="ECO:0000256" key="5">
    <source>
        <dbReference type="ARBA" id="ARBA00022679"/>
    </source>
</evidence>
<keyword evidence="6 11" id="KW-0812">Transmembrane</keyword>
<dbReference type="Proteomes" id="UP000295773">
    <property type="component" value="Unassembled WGS sequence"/>
</dbReference>
<dbReference type="EC" id="2.7.13.3" evidence="3"/>
<evidence type="ECO:0000256" key="9">
    <source>
        <dbReference type="ARBA" id="ARBA00023012"/>
    </source>
</evidence>
<dbReference type="GO" id="GO:0016036">
    <property type="term" value="P:cellular response to phosphate starvation"/>
    <property type="evidence" value="ECO:0007669"/>
    <property type="project" value="TreeGrafter"/>
</dbReference>
<keyword evidence="4" id="KW-1003">Cell membrane</keyword>
<evidence type="ECO:0000256" key="2">
    <source>
        <dbReference type="ARBA" id="ARBA00004651"/>
    </source>
</evidence>
<dbReference type="PANTHER" id="PTHR45453:SF2">
    <property type="entry name" value="HISTIDINE KINASE"/>
    <property type="match status" value="1"/>
</dbReference>
<evidence type="ECO:0000256" key="10">
    <source>
        <dbReference type="ARBA" id="ARBA00023136"/>
    </source>
</evidence>
<dbReference type="PRINTS" id="PR00344">
    <property type="entry name" value="BCTRLSENSOR"/>
</dbReference>
<dbReference type="PANTHER" id="PTHR45453">
    <property type="entry name" value="PHOSPHATE REGULON SENSOR PROTEIN PHOR"/>
    <property type="match status" value="1"/>
</dbReference>
<dbReference type="InterPro" id="IPR036890">
    <property type="entry name" value="HATPase_C_sf"/>
</dbReference>
<comment type="subcellular location">
    <subcellularLocation>
        <location evidence="2">Cell membrane</location>
        <topology evidence="2">Multi-pass membrane protein</topology>
    </subcellularLocation>
</comment>
<dbReference type="EMBL" id="SMBP01000027">
    <property type="protein sequence ID" value="TCU53698.1"/>
    <property type="molecule type" value="Genomic_DNA"/>
</dbReference>
<comment type="caution">
    <text evidence="13">The sequence shown here is derived from an EMBL/GenBank/DDBJ whole genome shotgun (WGS) entry which is preliminary data.</text>
</comment>
<dbReference type="PROSITE" id="PS50109">
    <property type="entry name" value="HIS_KIN"/>
    <property type="match status" value="1"/>
</dbReference>
<dbReference type="GeneID" id="73794680"/>
<dbReference type="InterPro" id="IPR050351">
    <property type="entry name" value="BphY/WalK/GraS-like"/>
</dbReference>
<dbReference type="GO" id="GO:0005886">
    <property type="term" value="C:plasma membrane"/>
    <property type="evidence" value="ECO:0007669"/>
    <property type="project" value="UniProtKB-SubCell"/>
</dbReference>
<feature type="transmembrane region" description="Helical" evidence="11">
    <location>
        <begin position="37"/>
        <end position="58"/>
    </location>
</feature>
<comment type="catalytic activity">
    <reaction evidence="1">
        <text>ATP + protein L-histidine = ADP + protein N-phospho-L-histidine.</text>
        <dbReference type="EC" id="2.7.13.3"/>
    </reaction>
</comment>
<evidence type="ECO:0000313" key="14">
    <source>
        <dbReference type="Proteomes" id="UP000295773"/>
    </source>
</evidence>
<evidence type="ECO:0000259" key="12">
    <source>
        <dbReference type="PROSITE" id="PS50109"/>
    </source>
</evidence>
<keyword evidence="7" id="KW-0418">Kinase</keyword>
<evidence type="ECO:0000256" key="4">
    <source>
        <dbReference type="ARBA" id="ARBA00022475"/>
    </source>
</evidence>
<keyword evidence="5" id="KW-0808">Transferase</keyword>
<dbReference type="GO" id="GO:0000155">
    <property type="term" value="F:phosphorelay sensor kinase activity"/>
    <property type="evidence" value="ECO:0007669"/>
    <property type="project" value="TreeGrafter"/>
</dbReference>
<dbReference type="RefSeq" id="WP_008690003.1">
    <property type="nucleotide sequence ID" value="NZ_AP024510.1"/>
</dbReference>
<keyword evidence="14" id="KW-1185">Reference proteome</keyword>
<feature type="transmembrane region" description="Helical" evidence="11">
    <location>
        <begin position="12"/>
        <end position="31"/>
    </location>
</feature>
<feature type="domain" description="Histidine kinase" evidence="12">
    <location>
        <begin position="126"/>
        <end position="332"/>
    </location>
</feature>
<evidence type="ECO:0000313" key="13">
    <source>
        <dbReference type="EMBL" id="TCU53698.1"/>
    </source>
</evidence>
<sequence length="337" mass="38833">MKIKDYLFEKLYFILLGLLTYAIIVLFLYGIGNNTQAIMVVSLLYWGMLLAILIIEYVRRASFYQRLLDTAQSLDEKYLLTEMMEEPLFLDGKILMEVLHEVDKSMADHVNLYRSAQADYKDYIEMWVHEIKTPLAAAKLVISNNPSAITDSLHEEIEKVESFVEQALFYARSTSVEKDYLIKELSLQECISKILRKHSKIFILQKISVELSNLDQIVYSDNKWLEFILEQIILNAIKYMDKEEKTLHIYAERKENTIHLHIQDNGIGICPSDISRIFERGFTGKNGRINEKATGMGLYLCKSLCDKLYLGIHAASSEGEGTTITLDFPISTLMLLK</sequence>
<evidence type="ECO:0000256" key="6">
    <source>
        <dbReference type="ARBA" id="ARBA00022692"/>
    </source>
</evidence>
<keyword evidence="8 11" id="KW-1133">Transmembrane helix</keyword>
<accession>A0A4R3SXG1</accession>
<evidence type="ECO:0000256" key="8">
    <source>
        <dbReference type="ARBA" id="ARBA00022989"/>
    </source>
</evidence>
<keyword evidence="10 11" id="KW-0472">Membrane</keyword>
<dbReference type="InterPro" id="IPR005467">
    <property type="entry name" value="His_kinase_dom"/>
</dbReference>
<name>A0A4R3SXG1_9FIRM</name>
<keyword evidence="9" id="KW-0902">Two-component regulatory system</keyword>
<proteinExistence type="predicted"/>
<reference evidence="13 14" key="1">
    <citation type="submission" date="2019-03" db="EMBL/GenBank/DDBJ databases">
        <title>Genomic Encyclopedia of Type Strains, Phase IV (KMG-IV): sequencing the most valuable type-strain genomes for metagenomic binning, comparative biology and taxonomic classification.</title>
        <authorList>
            <person name="Goeker M."/>
        </authorList>
    </citation>
    <scope>NUCLEOTIDE SEQUENCE [LARGE SCALE GENOMIC DNA]</scope>
    <source>
        <strain evidence="13 14">DSM 29481</strain>
    </source>
</reference>
<gene>
    <name evidence="13" type="ORF">EDD61_12736</name>
</gene>
<evidence type="ECO:0000256" key="3">
    <source>
        <dbReference type="ARBA" id="ARBA00012438"/>
    </source>
</evidence>
<dbReference type="SUPFAM" id="SSF55874">
    <property type="entry name" value="ATPase domain of HSP90 chaperone/DNA topoisomerase II/histidine kinase"/>
    <property type="match status" value="1"/>
</dbReference>
<dbReference type="InterPro" id="IPR004358">
    <property type="entry name" value="Sig_transdc_His_kin-like_C"/>
</dbReference>